<feature type="transmembrane region" description="Helical" evidence="1">
    <location>
        <begin position="85"/>
        <end position="105"/>
    </location>
</feature>
<feature type="transmembrane region" description="Helical" evidence="1">
    <location>
        <begin position="161"/>
        <end position="185"/>
    </location>
</feature>
<keyword evidence="1" id="KW-1133">Transmembrane helix</keyword>
<gene>
    <name evidence="3" type="ORF">S01H4_20823</name>
</gene>
<feature type="domain" description="CWH43-like N-terminal" evidence="2">
    <location>
        <begin position="36"/>
        <end position="175"/>
    </location>
</feature>
<feature type="transmembrane region" description="Helical" evidence="1">
    <location>
        <begin position="34"/>
        <end position="59"/>
    </location>
</feature>
<proteinExistence type="predicted"/>
<feature type="transmembrane region" description="Helical" evidence="1">
    <location>
        <begin position="222"/>
        <end position="239"/>
    </location>
</feature>
<comment type="caution">
    <text evidence="3">The sequence shown here is derived from an EMBL/GenBank/DDBJ whole genome shotgun (WGS) entry which is preliminary data.</text>
</comment>
<reference evidence="3" key="1">
    <citation type="journal article" date="2014" name="Front. Microbiol.">
        <title>High frequency of phylogenetically diverse reductive dehalogenase-homologous genes in deep subseafloor sedimentary metagenomes.</title>
        <authorList>
            <person name="Kawai M."/>
            <person name="Futagami T."/>
            <person name="Toyoda A."/>
            <person name="Takaki Y."/>
            <person name="Nishi S."/>
            <person name="Hori S."/>
            <person name="Arai W."/>
            <person name="Tsubouchi T."/>
            <person name="Morono Y."/>
            <person name="Uchiyama I."/>
            <person name="Ito T."/>
            <person name="Fujiyama A."/>
            <person name="Inagaki F."/>
            <person name="Takami H."/>
        </authorList>
    </citation>
    <scope>NUCLEOTIDE SEQUENCE</scope>
    <source>
        <strain evidence="3">Expedition CK06-06</strain>
    </source>
</reference>
<evidence type="ECO:0000313" key="3">
    <source>
        <dbReference type="EMBL" id="GAG67672.1"/>
    </source>
</evidence>
<organism evidence="3">
    <name type="scientific">marine sediment metagenome</name>
    <dbReference type="NCBI Taxonomy" id="412755"/>
    <lineage>
        <taxon>unclassified sequences</taxon>
        <taxon>metagenomes</taxon>
        <taxon>ecological metagenomes</taxon>
    </lineage>
</organism>
<accession>X1ACN6</accession>
<name>X1ACN6_9ZZZZ</name>
<evidence type="ECO:0000259" key="2">
    <source>
        <dbReference type="Pfam" id="PF10277"/>
    </source>
</evidence>
<dbReference type="Pfam" id="PF10277">
    <property type="entry name" value="Frag1"/>
    <property type="match status" value="1"/>
</dbReference>
<keyword evidence="1" id="KW-0812">Transmembrane</keyword>
<feature type="transmembrane region" description="Helical" evidence="1">
    <location>
        <begin position="126"/>
        <end position="149"/>
    </location>
</feature>
<protein>
    <recommendedName>
        <fullName evidence="2">CWH43-like N-terminal domain-containing protein</fullName>
    </recommendedName>
</protein>
<dbReference type="AlphaFoldDB" id="X1ACN6"/>
<sequence length="249" mass="28381">MSKNDKFKKKISNFFDWLHKKEEKIEVSLTIPKIVRISTIGVIVIFISALIIGVIVAQFDPDGYNIIDNYISDLGSFNHTPLPYFLDYGAMISAFLLIPIIFYMEKQFAPLPKDAKDLQNYSRMRFRLSSLGFLSMLIGVVGFFGIGLFSEDRTTSLGLHMIFSIIVFSGFVIAGIFFGLLITFYPTRIPRPIGIFMIFGPPIVAIIFLLNCPPSKPFWEWMIMFSIFLWIIPVGIILIKKISKELALK</sequence>
<dbReference type="EMBL" id="BART01009393">
    <property type="protein sequence ID" value="GAG67672.1"/>
    <property type="molecule type" value="Genomic_DNA"/>
</dbReference>
<feature type="transmembrane region" description="Helical" evidence="1">
    <location>
        <begin position="192"/>
        <end position="210"/>
    </location>
</feature>
<dbReference type="InterPro" id="IPR019402">
    <property type="entry name" value="CWH43_N"/>
</dbReference>
<evidence type="ECO:0000256" key="1">
    <source>
        <dbReference type="SAM" id="Phobius"/>
    </source>
</evidence>
<keyword evidence="1" id="KW-0472">Membrane</keyword>